<dbReference type="PANTHER" id="PTHR24567">
    <property type="entry name" value="CRP FAMILY TRANSCRIPTIONAL REGULATORY PROTEIN"/>
    <property type="match status" value="1"/>
</dbReference>
<dbReference type="Proteomes" id="UP000759443">
    <property type="component" value="Unassembled WGS sequence"/>
</dbReference>
<evidence type="ECO:0000256" key="1">
    <source>
        <dbReference type="ARBA" id="ARBA00023015"/>
    </source>
</evidence>
<organism evidence="6 7">
    <name type="scientific">Rhizobium halophytocola</name>
    <dbReference type="NCBI Taxonomy" id="735519"/>
    <lineage>
        <taxon>Bacteria</taxon>
        <taxon>Pseudomonadati</taxon>
        <taxon>Pseudomonadota</taxon>
        <taxon>Alphaproteobacteria</taxon>
        <taxon>Hyphomicrobiales</taxon>
        <taxon>Rhizobiaceae</taxon>
        <taxon>Rhizobium/Agrobacterium group</taxon>
        <taxon>Rhizobium</taxon>
    </lineage>
</organism>
<dbReference type="SUPFAM" id="SSF51206">
    <property type="entry name" value="cAMP-binding domain-like"/>
    <property type="match status" value="1"/>
</dbReference>
<dbReference type="CDD" id="cd00038">
    <property type="entry name" value="CAP_ED"/>
    <property type="match status" value="1"/>
</dbReference>
<sequence>MVMSSTFQESGSVEANAPVLRADKRKQKSPCDMFSIERPSIRYFRRGDVIASAGTLLDSFVKVQHGIVTGSTTLADGREFIIEIIPQRECFGELQVLRRKRLTLEYRAASECELHFYDGRNLRERHASDPELRERLLTKALARVSDLELRMIENAASSLQARLAIMLLRLADSYGRDTPAGKEVMISQHDLAATLPASREKVNQCLRRLRQNKVIDQAPSRGRICILDPEALQTYAEQGSF</sequence>
<accession>A0ABS4E5G8</accession>
<evidence type="ECO:0000259" key="4">
    <source>
        <dbReference type="PROSITE" id="PS50042"/>
    </source>
</evidence>
<gene>
    <name evidence="6" type="ORF">J2Z17_004653</name>
</gene>
<evidence type="ECO:0000313" key="7">
    <source>
        <dbReference type="Proteomes" id="UP000759443"/>
    </source>
</evidence>
<dbReference type="RefSeq" id="WP_209948781.1">
    <property type="nucleotide sequence ID" value="NZ_JAGGJU010000015.1"/>
</dbReference>
<keyword evidence="2" id="KW-0238">DNA-binding</keyword>
<comment type="caution">
    <text evidence="6">The sequence shown here is derived from an EMBL/GenBank/DDBJ whole genome shotgun (WGS) entry which is preliminary data.</text>
</comment>
<dbReference type="PROSITE" id="PS50042">
    <property type="entry name" value="CNMP_BINDING_3"/>
    <property type="match status" value="1"/>
</dbReference>
<keyword evidence="1" id="KW-0805">Transcription regulation</keyword>
<keyword evidence="3" id="KW-0804">Transcription</keyword>
<dbReference type="Pfam" id="PF00027">
    <property type="entry name" value="cNMP_binding"/>
    <property type="match status" value="1"/>
</dbReference>
<protein>
    <submittedName>
        <fullName evidence="6">CRP-like cAMP-binding protein</fullName>
    </submittedName>
</protein>
<evidence type="ECO:0000256" key="2">
    <source>
        <dbReference type="ARBA" id="ARBA00023125"/>
    </source>
</evidence>
<name>A0ABS4E5G8_9HYPH</name>
<dbReference type="InterPro" id="IPR000595">
    <property type="entry name" value="cNMP-bd_dom"/>
</dbReference>
<dbReference type="PROSITE" id="PS51063">
    <property type="entry name" value="HTH_CRP_2"/>
    <property type="match status" value="1"/>
</dbReference>
<dbReference type="InterPro" id="IPR036390">
    <property type="entry name" value="WH_DNA-bd_sf"/>
</dbReference>
<feature type="domain" description="HTH crp-type" evidence="5">
    <location>
        <begin position="157"/>
        <end position="230"/>
    </location>
</feature>
<dbReference type="SUPFAM" id="SSF46785">
    <property type="entry name" value="Winged helix' DNA-binding domain"/>
    <property type="match status" value="1"/>
</dbReference>
<feature type="domain" description="Cyclic nucleotide-binding" evidence="4">
    <location>
        <begin position="43"/>
        <end position="143"/>
    </location>
</feature>
<dbReference type="PANTHER" id="PTHR24567:SF74">
    <property type="entry name" value="HTH-TYPE TRANSCRIPTIONAL REGULATOR ARCR"/>
    <property type="match status" value="1"/>
</dbReference>
<evidence type="ECO:0000256" key="3">
    <source>
        <dbReference type="ARBA" id="ARBA00023163"/>
    </source>
</evidence>
<dbReference type="InterPro" id="IPR012318">
    <property type="entry name" value="HTH_CRP"/>
</dbReference>
<proteinExistence type="predicted"/>
<dbReference type="SMART" id="SM00100">
    <property type="entry name" value="cNMP"/>
    <property type="match status" value="1"/>
</dbReference>
<dbReference type="InterPro" id="IPR018490">
    <property type="entry name" value="cNMP-bd_dom_sf"/>
</dbReference>
<keyword evidence="7" id="KW-1185">Reference proteome</keyword>
<evidence type="ECO:0000259" key="5">
    <source>
        <dbReference type="PROSITE" id="PS51063"/>
    </source>
</evidence>
<evidence type="ECO:0000313" key="6">
    <source>
        <dbReference type="EMBL" id="MBP1853194.1"/>
    </source>
</evidence>
<reference evidence="6 7" key="1">
    <citation type="submission" date="2021-03" db="EMBL/GenBank/DDBJ databases">
        <title>Genomic Encyclopedia of Type Strains, Phase IV (KMG-IV): sequencing the most valuable type-strain genomes for metagenomic binning, comparative biology and taxonomic classification.</title>
        <authorList>
            <person name="Goeker M."/>
        </authorList>
    </citation>
    <scope>NUCLEOTIDE SEQUENCE [LARGE SCALE GENOMIC DNA]</scope>
    <source>
        <strain evidence="6 7">DSM 21600</strain>
    </source>
</reference>
<dbReference type="Pfam" id="PF13545">
    <property type="entry name" value="HTH_Crp_2"/>
    <property type="match status" value="1"/>
</dbReference>
<dbReference type="Gene3D" id="2.60.120.10">
    <property type="entry name" value="Jelly Rolls"/>
    <property type="match status" value="1"/>
</dbReference>
<dbReference type="EMBL" id="JAGGJU010000015">
    <property type="protein sequence ID" value="MBP1853194.1"/>
    <property type="molecule type" value="Genomic_DNA"/>
</dbReference>
<dbReference type="InterPro" id="IPR050397">
    <property type="entry name" value="Env_Response_Regulators"/>
</dbReference>
<dbReference type="InterPro" id="IPR014710">
    <property type="entry name" value="RmlC-like_jellyroll"/>
</dbReference>